<gene>
    <name evidence="1" type="ORF">RhiirA1_399809</name>
</gene>
<sequence>MGITPSRERFVALEGYATKSDEERTEIITNAGLEITEQDATIAKFLGLDNPIFGSFIRGIIMICIDENNNARNREFDAHIEEYKRMSNEMLNEKQLEMNEIVMKMTENWKKKEAYYFGNTNEKKHLIRTEHGTIDIEDKEKMKTYGNMSEKKFLEKIRQENEDNVLSDFTPSTPSDTSENEEIEQVFKNRHNKMSHQTLGNTYQNTNKIIRMHDQNKYGKFDDPLNQSLTMAITEDHTMGQVAKKSKESIHRPKGEGDLKFFVGMLSINIKSQDEEKSLVNWLNENKYLEYHVNTLGKTIYNGNGYTYVGFFTEAARNNFLQNDTIKQEVGAFRPLE</sequence>
<reference evidence="1 2" key="2">
    <citation type="submission" date="2017-10" db="EMBL/GenBank/DDBJ databases">
        <title>Genome analyses suggest a sexual origin of heterokaryosis in a supposedly ancient asexual fungus.</title>
        <authorList>
            <person name="Corradi N."/>
            <person name="Sedzielewska K."/>
            <person name="Noel J."/>
            <person name="Charron P."/>
            <person name="Farinelli L."/>
            <person name="Marton T."/>
            <person name="Kruger M."/>
            <person name="Pelin A."/>
            <person name="Brachmann A."/>
            <person name="Corradi N."/>
        </authorList>
    </citation>
    <scope>NUCLEOTIDE SEQUENCE [LARGE SCALE GENOMIC DNA]</scope>
    <source>
        <strain evidence="1 2">A1</strain>
    </source>
</reference>
<reference evidence="1 2" key="1">
    <citation type="submission" date="2017-10" db="EMBL/GenBank/DDBJ databases">
        <title>Extensive intraspecific genome diversity in a model arbuscular mycorrhizal fungus.</title>
        <authorList>
            <person name="Chen E.C.H."/>
            <person name="Morin E."/>
            <person name="Baudet D."/>
            <person name="Noel J."/>
            <person name="Ndikumana S."/>
            <person name="Charron P."/>
            <person name="St-Onge C."/>
            <person name="Giorgi J."/>
            <person name="Grigoriev I.V."/>
            <person name="Roux C."/>
            <person name="Martin F.M."/>
            <person name="Corradi N."/>
        </authorList>
    </citation>
    <scope>NUCLEOTIDE SEQUENCE [LARGE SCALE GENOMIC DNA]</scope>
    <source>
        <strain evidence="1 2">A1</strain>
    </source>
</reference>
<evidence type="ECO:0000313" key="2">
    <source>
        <dbReference type="Proteomes" id="UP000232688"/>
    </source>
</evidence>
<organism evidence="1 2">
    <name type="scientific">Rhizophagus irregularis</name>
    <dbReference type="NCBI Taxonomy" id="588596"/>
    <lineage>
        <taxon>Eukaryota</taxon>
        <taxon>Fungi</taxon>
        <taxon>Fungi incertae sedis</taxon>
        <taxon>Mucoromycota</taxon>
        <taxon>Glomeromycotina</taxon>
        <taxon>Glomeromycetes</taxon>
        <taxon>Glomerales</taxon>
        <taxon>Glomeraceae</taxon>
        <taxon>Rhizophagus</taxon>
    </lineage>
</organism>
<dbReference type="EMBL" id="LLXH01001293">
    <property type="protein sequence ID" value="PKC59626.1"/>
    <property type="molecule type" value="Genomic_DNA"/>
</dbReference>
<protein>
    <submittedName>
        <fullName evidence="1">Uncharacterized protein</fullName>
    </submittedName>
</protein>
<evidence type="ECO:0000313" key="1">
    <source>
        <dbReference type="EMBL" id="PKC59626.1"/>
    </source>
</evidence>
<dbReference type="AlphaFoldDB" id="A0A2N0R8K4"/>
<comment type="caution">
    <text evidence="1">The sequence shown here is derived from an EMBL/GenBank/DDBJ whole genome shotgun (WGS) entry which is preliminary data.</text>
</comment>
<dbReference type="VEuPathDB" id="FungiDB:RhiirA1_399809"/>
<name>A0A2N0R8K4_9GLOM</name>
<accession>A0A2N0R8K4</accession>
<dbReference type="Proteomes" id="UP000232688">
    <property type="component" value="Unassembled WGS sequence"/>
</dbReference>
<feature type="non-terminal residue" evidence="1">
    <location>
        <position position="337"/>
    </location>
</feature>
<dbReference type="VEuPathDB" id="FungiDB:FUN_009856"/>
<proteinExistence type="predicted"/>